<comment type="caution">
    <text evidence="2">The sequence shown here is derived from an EMBL/GenBank/DDBJ whole genome shotgun (WGS) entry which is preliminary data.</text>
</comment>
<dbReference type="STRING" id="983506.L8WLF3"/>
<dbReference type="AlphaFoldDB" id="L8WLF3"/>
<dbReference type="Proteomes" id="UP000011668">
    <property type="component" value="Unassembled WGS sequence"/>
</dbReference>
<sequence>MTTRPYDRLHTSLRPPHSSPYDLPSHALRAPVSGRKALPCLLPRLVLRSPSLACHVSPRVHDIIVSRRGPVNQMQSCGTIMFQVPVSPLVLGSHSRASKPDHMLGTNFTPTCGSLHYTMSNLDKMKSDIESALGSLVSSTHNILPTETNRRLYEIGNEYFKICSERSAQTAGSTAEEEEDFDRGNSTPGVPQFFSTLWETVIGCVNNSPVQEQAHSEHITRLVDLVGKIKDNSQSENGEWSIRGEKCGWSTLPLLGQTLRDHYNEPIDTMRFSSSSLLCREGQASVAGAFQLETSHLHGGESESDVTRLAKSRHQWLSLQSFISLLWRDCGYSDYALYAIWALRSGLEDWPESPPVYGTECDTFEESPAYLAFQVEATTIWICNTAPLMYKCTEIWGPKGNPDWPKRAGAPGRGGKRWDGVDGYDHDHKRWQVWKDVLNKVILWCGSAGNEKFQDSKVNDASKRALDAMEQAER</sequence>
<evidence type="ECO:0000313" key="3">
    <source>
        <dbReference type="Proteomes" id="UP000011668"/>
    </source>
</evidence>
<dbReference type="Pfam" id="PF12311">
    <property type="entry name" value="DUF3632"/>
    <property type="match status" value="1"/>
</dbReference>
<feature type="compositionally biased region" description="Basic and acidic residues" evidence="1">
    <location>
        <begin position="1"/>
        <end position="10"/>
    </location>
</feature>
<dbReference type="InterPro" id="IPR022085">
    <property type="entry name" value="OpdG"/>
</dbReference>
<feature type="region of interest" description="Disordered" evidence="1">
    <location>
        <begin position="1"/>
        <end position="25"/>
    </location>
</feature>
<organism evidence="2 3">
    <name type="scientific">Thanatephorus cucumeris (strain AG1-IA)</name>
    <name type="common">Rice sheath blight fungus</name>
    <name type="synonym">Rhizoctonia solani</name>
    <dbReference type="NCBI Taxonomy" id="983506"/>
    <lineage>
        <taxon>Eukaryota</taxon>
        <taxon>Fungi</taxon>
        <taxon>Dikarya</taxon>
        <taxon>Basidiomycota</taxon>
        <taxon>Agaricomycotina</taxon>
        <taxon>Agaricomycetes</taxon>
        <taxon>Cantharellales</taxon>
        <taxon>Ceratobasidiaceae</taxon>
        <taxon>Rhizoctonia</taxon>
        <taxon>Rhizoctonia solani AG-1</taxon>
    </lineage>
</organism>
<dbReference type="PANTHER" id="PTHR38797">
    <property type="entry name" value="NUCLEAR PORE COMPLEX PROTEIN NUP85-RELATED"/>
    <property type="match status" value="1"/>
</dbReference>
<dbReference type="PANTHER" id="PTHR38797:SF4">
    <property type="entry name" value="NUCLEAR PORE COMPLEX PROTEIN NUP85"/>
    <property type="match status" value="1"/>
</dbReference>
<gene>
    <name evidence="2" type="ORF">AG1IA_08383</name>
</gene>
<keyword evidence="3" id="KW-1185">Reference proteome</keyword>
<proteinExistence type="predicted"/>
<evidence type="ECO:0000313" key="2">
    <source>
        <dbReference type="EMBL" id="ELU37587.1"/>
    </source>
</evidence>
<evidence type="ECO:0000256" key="1">
    <source>
        <dbReference type="SAM" id="MobiDB-lite"/>
    </source>
</evidence>
<protein>
    <submittedName>
        <fullName evidence="2">Uncharacterized protein</fullName>
    </submittedName>
</protein>
<reference evidence="2 3" key="1">
    <citation type="journal article" date="2013" name="Nat. Commun.">
        <title>The evolution and pathogenic mechanisms of the rice sheath blight pathogen.</title>
        <authorList>
            <person name="Zheng A."/>
            <person name="Lin R."/>
            <person name="Xu L."/>
            <person name="Qin P."/>
            <person name="Tang C."/>
            <person name="Ai P."/>
            <person name="Zhang D."/>
            <person name="Liu Y."/>
            <person name="Sun Z."/>
            <person name="Feng H."/>
            <person name="Wang Y."/>
            <person name="Chen Y."/>
            <person name="Liang X."/>
            <person name="Fu R."/>
            <person name="Li Q."/>
            <person name="Zhang J."/>
            <person name="Yu X."/>
            <person name="Xie Z."/>
            <person name="Ding L."/>
            <person name="Guan P."/>
            <person name="Tang J."/>
            <person name="Liang Y."/>
            <person name="Wang S."/>
            <person name="Deng Q."/>
            <person name="Li S."/>
            <person name="Zhu J."/>
            <person name="Wang L."/>
            <person name="Liu H."/>
            <person name="Li P."/>
        </authorList>
    </citation>
    <scope>NUCLEOTIDE SEQUENCE [LARGE SCALE GENOMIC DNA]</scope>
    <source>
        <strain evidence="3">AG-1 IA</strain>
    </source>
</reference>
<dbReference type="OrthoDB" id="3350591at2759"/>
<name>L8WLF3_THACA</name>
<dbReference type="EMBL" id="AFRT01002559">
    <property type="protein sequence ID" value="ELU37587.1"/>
    <property type="molecule type" value="Genomic_DNA"/>
</dbReference>
<accession>L8WLF3</accession>
<dbReference type="InterPro" id="IPR053204">
    <property type="entry name" value="Oxopyrrolidines_Biosynth-assoc"/>
</dbReference>
<dbReference type="HOGENOM" id="CLU_045731_0_0_1"/>